<dbReference type="Pfam" id="PF03638">
    <property type="entry name" value="TCR"/>
    <property type="match status" value="2"/>
</dbReference>
<feature type="compositionally biased region" description="Polar residues" evidence="4">
    <location>
        <begin position="20"/>
        <end position="30"/>
    </location>
</feature>
<comment type="subcellular location">
    <subcellularLocation>
        <location evidence="1">Nucleus</location>
    </subcellularLocation>
</comment>
<dbReference type="InterPro" id="IPR033467">
    <property type="entry name" value="Tesmin/TSO1-like_CXC"/>
</dbReference>
<evidence type="ECO:0000313" key="7">
    <source>
        <dbReference type="Proteomes" id="UP000693970"/>
    </source>
</evidence>
<evidence type="ECO:0000256" key="4">
    <source>
        <dbReference type="SAM" id="MobiDB-lite"/>
    </source>
</evidence>
<protein>
    <submittedName>
        <fullName evidence="6">Tesmin/TSO1-like CXC domain protein</fullName>
    </submittedName>
</protein>
<evidence type="ECO:0000313" key="6">
    <source>
        <dbReference type="EMBL" id="KAG7356146.1"/>
    </source>
</evidence>
<keyword evidence="3" id="KW-0539">Nucleus</keyword>
<dbReference type="PROSITE" id="PS51634">
    <property type="entry name" value="CRC"/>
    <property type="match status" value="1"/>
</dbReference>
<evidence type="ECO:0000256" key="3">
    <source>
        <dbReference type="ARBA" id="ARBA00023242"/>
    </source>
</evidence>
<dbReference type="OrthoDB" id="46687at2759"/>
<dbReference type="InterPro" id="IPR005172">
    <property type="entry name" value="CRC"/>
</dbReference>
<evidence type="ECO:0000259" key="5">
    <source>
        <dbReference type="PROSITE" id="PS51634"/>
    </source>
</evidence>
<feature type="compositionally biased region" description="Polar residues" evidence="4">
    <location>
        <begin position="397"/>
        <end position="411"/>
    </location>
</feature>
<name>A0A9K3L852_9STRA</name>
<dbReference type="EMBL" id="JAGRRH010000015">
    <property type="protein sequence ID" value="KAG7356146.1"/>
    <property type="molecule type" value="Genomic_DNA"/>
</dbReference>
<feature type="compositionally biased region" description="Basic residues" evidence="4">
    <location>
        <begin position="386"/>
        <end position="396"/>
    </location>
</feature>
<dbReference type="GO" id="GO:0006355">
    <property type="term" value="P:regulation of DNA-templated transcription"/>
    <property type="evidence" value="ECO:0007669"/>
    <property type="project" value="TreeGrafter"/>
</dbReference>
<feature type="compositionally biased region" description="Polar residues" evidence="4">
    <location>
        <begin position="304"/>
        <end position="314"/>
    </location>
</feature>
<dbReference type="InterPro" id="IPR028307">
    <property type="entry name" value="Lin-54_fam"/>
</dbReference>
<feature type="compositionally biased region" description="Low complexity" evidence="4">
    <location>
        <begin position="143"/>
        <end position="154"/>
    </location>
</feature>
<sequence length="545" mass="59406">MDDNGDIEIEFSPKTPLPPLQTSQSWNPSFSAIAMQRQDSSALPHHQHQGQENVSAFKNYRHFHVTFAPEASSDVSPDLRTLAGHNMLGESSECKPLGNATNNKRSSDSDMYIPDYSRARGPWKKRFSPPGPDKPSKSLDRGSSNPPSLLRSTTSSSVFNTCSGLLPLLRQATSAALLQQAGRLPPVLQFHPSTTIGESLIAEPLLTTPHQVGVFAKKGLSSASSFQPHPEMILTPAEALLSLKSSKEPPPVVTNQPNLTPGAFHRATPYATLLRQDSSQASLASCERIVRKNREGAFELLHASSSTPQISSPGQGLHTMFPFSARSRGSIRGPPRRPYFSPIPTNQKKGGRQTKNLSPTLDLEFSEKTQPKPQSDSIVGAGRPVLKLRTRSKKTNSRNISVSQQKDTGSSNRAKLGTIIAKRSLFKDVPISDRSCKCGSTHCLKLYCECFHGAMFCDPARCRCQSCKNTEAHNSVREPKGARVEAILSILSRRPRAFVHGGRKAVADREGCRCQRSGCLKKYCECVAGGRKCSDACVCTDCQNC</sequence>
<organism evidence="6 7">
    <name type="scientific">Nitzschia inconspicua</name>
    <dbReference type="NCBI Taxonomy" id="303405"/>
    <lineage>
        <taxon>Eukaryota</taxon>
        <taxon>Sar</taxon>
        <taxon>Stramenopiles</taxon>
        <taxon>Ochrophyta</taxon>
        <taxon>Bacillariophyta</taxon>
        <taxon>Bacillariophyceae</taxon>
        <taxon>Bacillariophycidae</taxon>
        <taxon>Bacillariales</taxon>
        <taxon>Bacillariaceae</taxon>
        <taxon>Nitzschia</taxon>
    </lineage>
</organism>
<keyword evidence="7" id="KW-1185">Reference proteome</keyword>
<feature type="region of interest" description="Disordered" evidence="4">
    <location>
        <begin position="89"/>
        <end position="154"/>
    </location>
</feature>
<proteinExistence type="inferred from homology"/>
<feature type="domain" description="CRC" evidence="5">
    <location>
        <begin position="432"/>
        <end position="545"/>
    </location>
</feature>
<dbReference type="Proteomes" id="UP000693970">
    <property type="component" value="Unassembled WGS sequence"/>
</dbReference>
<comment type="caution">
    <text evidence="6">The sequence shown here is derived from an EMBL/GenBank/DDBJ whole genome shotgun (WGS) entry which is preliminary data.</text>
</comment>
<dbReference type="PANTHER" id="PTHR12446:SF34">
    <property type="entry name" value="PROTEIN LIN-54 HOMOLOG"/>
    <property type="match status" value="1"/>
</dbReference>
<reference evidence="6" key="2">
    <citation type="submission" date="2021-04" db="EMBL/GenBank/DDBJ databases">
        <authorList>
            <person name="Podell S."/>
        </authorList>
    </citation>
    <scope>NUCLEOTIDE SEQUENCE</scope>
    <source>
        <strain evidence="6">Hildebrandi</strain>
    </source>
</reference>
<feature type="compositionally biased region" description="Polar residues" evidence="4">
    <location>
        <begin position="343"/>
        <end position="359"/>
    </location>
</feature>
<reference evidence="6" key="1">
    <citation type="journal article" date="2021" name="Sci. Rep.">
        <title>Diploid genomic architecture of Nitzschia inconspicua, an elite biomass production diatom.</title>
        <authorList>
            <person name="Oliver A."/>
            <person name="Podell S."/>
            <person name="Pinowska A."/>
            <person name="Traller J.C."/>
            <person name="Smith S.R."/>
            <person name="McClure R."/>
            <person name="Beliaev A."/>
            <person name="Bohutskyi P."/>
            <person name="Hill E.A."/>
            <person name="Rabines A."/>
            <person name="Zheng H."/>
            <person name="Allen L.Z."/>
            <person name="Kuo A."/>
            <person name="Grigoriev I.V."/>
            <person name="Allen A.E."/>
            <person name="Hazlebeck D."/>
            <person name="Allen E.E."/>
        </authorList>
    </citation>
    <scope>NUCLEOTIDE SEQUENCE</scope>
    <source>
        <strain evidence="6">Hildebrandi</strain>
    </source>
</reference>
<evidence type="ECO:0000256" key="1">
    <source>
        <dbReference type="ARBA" id="ARBA00004123"/>
    </source>
</evidence>
<comment type="similarity">
    <text evidence="2">Belongs to the lin-54 family.</text>
</comment>
<dbReference type="GO" id="GO:0005634">
    <property type="term" value="C:nucleus"/>
    <property type="evidence" value="ECO:0007669"/>
    <property type="project" value="UniProtKB-SubCell"/>
</dbReference>
<dbReference type="AlphaFoldDB" id="A0A9K3L852"/>
<feature type="region of interest" description="Disordered" evidence="4">
    <location>
        <begin position="1"/>
        <end position="51"/>
    </location>
</feature>
<feature type="region of interest" description="Disordered" evidence="4">
    <location>
        <begin position="304"/>
        <end position="411"/>
    </location>
</feature>
<dbReference type="SMART" id="SM01114">
    <property type="entry name" value="CXC"/>
    <property type="match status" value="2"/>
</dbReference>
<gene>
    <name evidence="6" type="ORF">IV203_000832</name>
</gene>
<accession>A0A9K3L852</accession>
<evidence type="ECO:0000256" key="2">
    <source>
        <dbReference type="ARBA" id="ARBA00007267"/>
    </source>
</evidence>
<dbReference type="PANTHER" id="PTHR12446">
    <property type="entry name" value="TESMIN/TSO1-RELATED"/>
    <property type="match status" value="1"/>
</dbReference>